<comment type="caution">
    <text evidence="7">The sequence shown here is derived from an EMBL/GenBank/DDBJ whole genome shotgun (WGS) entry which is preliminary data.</text>
</comment>
<dbReference type="GO" id="GO:0006633">
    <property type="term" value="P:fatty acid biosynthetic process"/>
    <property type="evidence" value="ECO:0007669"/>
    <property type="project" value="TreeGrafter"/>
</dbReference>
<reference evidence="7 8" key="1">
    <citation type="submission" date="2017-03" db="EMBL/GenBank/DDBJ databases">
        <title>wgs assembly of Dolosigranulum pigrum KPL CDC strains.</title>
        <authorList>
            <person name="Brugger S.D."/>
            <person name="Pettigrew M."/>
            <person name="Kong Y."/>
            <person name="Lemon K.P."/>
        </authorList>
    </citation>
    <scope>NUCLEOTIDE SEQUENCE [LARGE SCALE GENOMIC DNA]</scope>
    <source>
        <strain evidence="7 8">KPL1931_CDC4294-98</strain>
    </source>
</reference>
<dbReference type="EMBL" id="NAQV01000006">
    <property type="protein sequence ID" value="RAN64325.1"/>
    <property type="molecule type" value="Genomic_DNA"/>
</dbReference>
<proteinExistence type="inferred from homology"/>
<dbReference type="GO" id="GO:0004314">
    <property type="term" value="F:[acyl-carrier-protein] S-malonyltransferase activity"/>
    <property type="evidence" value="ECO:0007669"/>
    <property type="project" value="UniProtKB-EC"/>
</dbReference>
<sequence length="326" mass="36055">MSEPGDRRRIRMKVAVIFNGQGAQFEGMGLDFREHFPEARAVFNQASEATGLDMVQLVSEDFSKLRQTKYAQPAIGTVSLAIWASIREILPQVDYMAGLSLGEYAALMASGIFTVSDGLRLLFERGQVMSDVCVEIAEDEPMQMLAVIGMPREVVEHLVEDLPQTYLANFNSSEQIILAGPKSSLKLFNQAAKVAGYRKGLPLKVEGPFHTPLMAAACQPLEALLDSYELQPGCAPVISNTTVEPHDLETLKSTLVRHLIEPVQWEQTIDWLIQAKVTHLIQIGPGQTLQKLLKAHDQAPLCLAISQVEDVSEIEKFLNENKGEKE</sequence>
<dbReference type="Gene3D" id="3.30.70.250">
    <property type="entry name" value="Malonyl-CoA ACP transacylase, ACP-binding"/>
    <property type="match status" value="1"/>
</dbReference>
<comment type="catalytic activity">
    <reaction evidence="3 4">
        <text>holo-[ACP] + malonyl-CoA = malonyl-[ACP] + CoA</text>
        <dbReference type="Rhea" id="RHEA:41792"/>
        <dbReference type="Rhea" id="RHEA-COMP:9623"/>
        <dbReference type="Rhea" id="RHEA-COMP:9685"/>
        <dbReference type="ChEBI" id="CHEBI:57287"/>
        <dbReference type="ChEBI" id="CHEBI:57384"/>
        <dbReference type="ChEBI" id="CHEBI:64479"/>
        <dbReference type="ChEBI" id="CHEBI:78449"/>
        <dbReference type="EC" id="2.3.1.39"/>
    </reaction>
</comment>
<dbReference type="InterPro" id="IPR016036">
    <property type="entry name" value="Malonyl_transacylase_ACP-bd"/>
</dbReference>
<evidence type="ECO:0000313" key="8">
    <source>
        <dbReference type="Proteomes" id="UP000249099"/>
    </source>
</evidence>
<evidence type="ECO:0000256" key="3">
    <source>
        <dbReference type="ARBA" id="ARBA00048462"/>
    </source>
</evidence>
<dbReference type="InterPro" id="IPR001227">
    <property type="entry name" value="Ac_transferase_dom_sf"/>
</dbReference>
<evidence type="ECO:0000256" key="4">
    <source>
        <dbReference type="PIRNR" id="PIRNR000446"/>
    </source>
</evidence>
<dbReference type="SUPFAM" id="SSF55048">
    <property type="entry name" value="Probable ACP-binding domain of malonyl-CoA ACP transacylase"/>
    <property type="match status" value="1"/>
</dbReference>
<dbReference type="SUPFAM" id="SSF52151">
    <property type="entry name" value="FabD/lysophospholipase-like"/>
    <property type="match status" value="1"/>
</dbReference>
<dbReference type="InterPro" id="IPR016035">
    <property type="entry name" value="Acyl_Trfase/lysoPLipase"/>
</dbReference>
<dbReference type="InterPro" id="IPR050858">
    <property type="entry name" value="Mal-CoA-ACP_Trans/PKS_FabD"/>
</dbReference>
<feature type="active site" evidence="5">
    <location>
        <position position="210"/>
    </location>
</feature>
<gene>
    <name evidence="7" type="ORF">B8A44_01750</name>
</gene>
<evidence type="ECO:0000256" key="1">
    <source>
        <dbReference type="ARBA" id="ARBA00022679"/>
    </source>
</evidence>
<keyword evidence="2 4" id="KW-0012">Acyltransferase</keyword>
<feature type="domain" description="Malonyl-CoA:ACP transacylase (MAT)" evidence="6">
    <location>
        <begin position="17"/>
        <end position="311"/>
    </location>
</feature>
<dbReference type="PIRSF" id="PIRSF000446">
    <property type="entry name" value="Mct"/>
    <property type="match status" value="1"/>
</dbReference>
<dbReference type="AlphaFoldDB" id="A0A328KSR8"/>
<accession>A0A328KSR8</accession>
<dbReference type="Pfam" id="PF00698">
    <property type="entry name" value="Acyl_transf_1"/>
    <property type="match status" value="1"/>
</dbReference>
<organism evidence="7 8">
    <name type="scientific">Dolosigranulum pigrum</name>
    <dbReference type="NCBI Taxonomy" id="29394"/>
    <lineage>
        <taxon>Bacteria</taxon>
        <taxon>Bacillati</taxon>
        <taxon>Bacillota</taxon>
        <taxon>Bacilli</taxon>
        <taxon>Lactobacillales</taxon>
        <taxon>Carnobacteriaceae</taxon>
        <taxon>Dolosigranulum</taxon>
    </lineage>
</organism>
<dbReference type="Gene3D" id="3.40.366.10">
    <property type="entry name" value="Malonyl-Coenzyme A Acyl Carrier Protein, domain 2"/>
    <property type="match status" value="1"/>
</dbReference>
<dbReference type="PANTHER" id="PTHR42681:SF1">
    <property type="entry name" value="MALONYL-COA-ACYL CARRIER PROTEIN TRANSACYLASE, MITOCHONDRIAL"/>
    <property type="match status" value="1"/>
</dbReference>
<dbReference type="EC" id="2.3.1.39" evidence="4"/>
<dbReference type="InterPro" id="IPR014043">
    <property type="entry name" value="Acyl_transferase_dom"/>
</dbReference>
<dbReference type="SMART" id="SM00827">
    <property type="entry name" value="PKS_AT"/>
    <property type="match status" value="1"/>
</dbReference>
<evidence type="ECO:0000313" key="7">
    <source>
        <dbReference type="EMBL" id="RAN64325.1"/>
    </source>
</evidence>
<evidence type="ECO:0000256" key="5">
    <source>
        <dbReference type="PIRSR" id="PIRSR000446-1"/>
    </source>
</evidence>
<protein>
    <recommendedName>
        <fullName evidence="4">Malonyl CoA-acyl carrier protein transacylase</fullName>
        <ecNumber evidence="4">2.3.1.39</ecNumber>
    </recommendedName>
</protein>
<evidence type="ECO:0000259" key="6">
    <source>
        <dbReference type="SMART" id="SM00827"/>
    </source>
</evidence>
<comment type="similarity">
    <text evidence="4">Belongs to the fabD family.</text>
</comment>
<feature type="active site" evidence="5">
    <location>
        <position position="100"/>
    </location>
</feature>
<dbReference type="Proteomes" id="UP000249099">
    <property type="component" value="Unassembled WGS sequence"/>
</dbReference>
<keyword evidence="1 4" id="KW-0808">Transferase</keyword>
<evidence type="ECO:0000256" key="2">
    <source>
        <dbReference type="ARBA" id="ARBA00023315"/>
    </source>
</evidence>
<name>A0A328KSR8_9LACT</name>
<dbReference type="InterPro" id="IPR024925">
    <property type="entry name" value="Malonyl_CoA-ACP_transAc"/>
</dbReference>
<dbReference type="PANTHER" id="PTHR42681">
    <property type="entry name" value="MALONYL-COA-ACYL CARRIER PROTEIN TRANSACYLASE, MITOCHONDRIAL"/>
    <property type="match status" value="1"/>
</dbReference>